<feature type="domain" description="Shikimate dehydrogenase substrate binding N-terminal" evidence="10">
    <location>
        <begin position="7"/>
        <end position="89"/>
    </location>
</feature>
<accession>A0ABW7FNM3</accession>
<evidence type="ECO:0000256" key="7">
    <source>
        <dbReference type="ARBA" id="ARBA00049442"/>
    </source>
</evidence>
<dbReference type="SUPFAM" id="SSF53223">
    <property type="entry name" value="Aminoacid dehydrogenase-like, N-terminal domain"/>
    <property type="match status" value="1"/>
</dbReference>
<dbReference type="RefSeq" id="WP_394400788.1">
    <property type="nucleotide sequence ID" value="NZ_JBIGHW010000014.1"/>
</dbReference>
<feature type="binding site" evidence="8">
    <location>
        <position position="62"/>
    </location>
    <ligand>
        <name>shikimate</name>
        <dbReference type="ChEBI" id="CHEBI:36208"/>
    </ligand>
</feature>
<dbReference type="InterPro" id="IPR022893">
    <property type="entry name" value="Shikimate_DH_fam"/>
</dbReference>
<dbReference type="GO" id="GO:0004764">
    <property type="term" value="F:shikimate 3-dehydrogenase (NADP+) activity"/>
    <property type="evidence" value="ECO:0007669"/>
    <property type="project" value="UniProtKB-EC"/>
</dbReference>
<evidence type="ECO:0000259" key="10">
    <source>
        <dbReference type="Pfam" id="PF08501"/>
    </source>
</evidence>
<keyword evidence="5 8" id="KW-0560">Oxidoreductase</keyword>
<comment type="subunit">
    <text evidence="8">Homodimer.</text>
</comment>
<evidence type="ECO:0000256" key="4">
    <source>
        <dbReference type="ARBA" id="ARBA00022857"/>
    </source>
</evidence>
<dbReference type="InterPro" id="IPR013708">
    <property type="entry name" value="Shikimate_DH-bd_N"/>
</dbReference>
<feature type="active site" description="Proton acceptor" evidence="8">
    <location>
        <position position="66"/>
    </location>
</feature>
<evidence type="ECO:0000313" key="12">
    <source>
        <dbReference type="EMBL" id="MFG6442945.1"/>
    </source>
</evidence>
<name>A0ABW7FNM3_9BURK</name>
<dbReference type="SUPFAM" id="SSF51735">
    <property type="entry name" value="NAD(P)-binding Rossmann-fold domains"/>
    <property type="match status" value="1"/>
</dbReference>
<feature type="binding site" evidence="8">
    <location>
        <begin position="151"/>
        <end position="156"/>
    </location>
    <ligand>
        <name>NADP(+)</name>
        <dbReference type="ChEBI" id="CHEBI:58349"/>
    </ligand>
</feature>
<feature type="binding site" evidence="8">
    <location>
        <position position="245"/>
    </location>
    <ligand>
        <name>shikimate</name>
        <dbReference type="ChEBI" id="CHEBI:36208"/>
    </ligand>
</feature>
<dbReference type="EMBL" id="JBIGHW010000014">
    <property type="protein sequence ID" value="MFG6442945.1"/>
    <property type="molecule type" value="Genomic_DNA"/>
</dbReference>
<feature type="domain" description="Quinate/shikimate 5-dehydrogenase/glutamyl-tRNA reductase" evidence="9">
    <location>
        <begin position="117"/>
        <end position="193"/>
    </location>
</feature>
<evidence type="ECO:0000313" key="13">
    <source>
        <dbReference type="Proteomes" id="UP001606301"/>
    </source>
</evidence>
<evidence type="ECO:0000256" key="8">
    <source>
        <dbReference type="HAMAP-Rule" id="MF_00222"/>
    </source>
</evidence>
<evidence type="ECO:0000256" key="1">
    <source>
        <dbReference type="ARBA" id="ARBA00004871"/>
    </source>
</evidence>
<dbReference type="InterPro" id="IPR046346">
    <property type="entry name" value="Aminoacid_DH-like_N_sf"/>
</dbReference>
<dbReference type="Pfam" id="PF08501">
    <property type="entry name" value="Shikimate_dh_N"/>
    <property type="match status" value="1"/>
</dbReference>
<feature type="binding site" evidence="8">
    <location>
        <position position="102"/>
    </location>
    <ligand>
        <name>shikimate</name>
        <dbReference type="ChEBI" id="CHEBI:36208"/>
    </ligand>
</feature>
<evidence type="ECO:0000256" key="3">
    <source>
        <dbReference type="ARBA" id="ARBA00022605"/>
    </source>
</evidence>
<dbReference type="NCBIfam" id="TIGR00507">
    <property type="entry name" value="aroE"/>
    <property type="match status" value="1"/>
</dbReference>
<evidence type="ECO:0000259" key="11">
    <source>
        <dbReference type="Pfam" id="PF18317"/>
    </source>
</evidence>
<dbReference type="PANTHER" id="PTHR21089">
    <property type="entry name" value="SHIKIMATE DEHYDROGENASE"/>
    <property type="match status" value="1"/>
</dbReference>
<comment type="similarity">
    <text evidence="8">Belongs to the shikimate dehydrogenase family.</text>
</comment>
<dbReference type="InterPro" id="IPR006151">
    <property type="entry name" value="Shikm_DH/Glu-tRNA_Rdtase"/>
</dbReference>
<dbReference type="NCBIfam" id="NF001310">
    <property type="entry name" value="PRK00258.1-2"/>
    <property type="match status" value="1"/>
</dbReference>
<dbReference type="HAMAP" id="MF_00222">
    <property type="entry name" value="Shikimate_DH_AroE"/>
    <property type="match status" value="1"/>
</dbReference>
<keyword evidence="13" id="KW-1185">Reference proteome</keyword>
<dbReference type="PANTHER" id="PTHR21089:SF1">
    <property type="entry name" value="BIFUNCTIONAL 3-DEHYDROQUINATE DEHYDRATASE_SHIKIMATE DEHYDROGENASE, CHLOROPLASTIC"/>
    <property type="match status" value="1"/>
</dbReference>
<dbReference type="InterPro" id="IPR036291">
    <property type="entry name" value="NAD(P)-bd_dom_sf"/>
</dbReference>
<sequence length="271" mass="28057">MTDRYAVVGNPVEHSRSPTIHALFAEQTGQVLRYERLLAPLDGFETCLRAFAAAGAKGCNITVPFKFDAFELCSHRTERAQLGGAVNTLRFDADGWTGDNTDGAGLVNDIQKNTGRPLAGLQVLLVGAGGASAGALGALIAAGPARITVVNRTLDKAQALVASHAHLGVPLTAATLAEAPAAQDIVINATSTSLSGAAAPVGAHVLKPGALALDMMYGPKAQAFLDWAASHGAEPRDGLGMLVEQAAEAFFFWRGVRPDTAPVLKALRATL</sequence>
<proteinExistence type="inferred from homology"/>
<dbReference type="InterPro" id="IPR041121">
    <property type="entry name" value="SDH_C"/>
</dbReference>
<feature type="binding site" evidence="8">
    <location>
        <begin position="15"/>
        <end position="17"/>
    </location>
    <ligand>
        <name>shikimate</name>
        <dbReference type="ChEBI" id="CHEBI:36208"/>
    </ligand>
</feature>
<protein>
    <recommendedName>
        <fullName evidence="2 8">Shikimate dehydrogenase (NADP(+))</fullName>
        <shortName evidence="8">SDH</shortName>
        <ecNumber evidence="2 8">1.1.1.25</ecNumber>
    </recommendedName>
</protein>
<feature type="binding site" evidence="8">
    <location>
        <position position="238"/>
    </location>
    <ligand>
        <name>NADP(+)</name>
        <dbReference type="ChEBI" id="CHEBI:58349"/>
    </ligand>
</feature>
<evidence type="ECO:0000256" key="2">
    <source>
        <dbReference type="ARBA" id="ARBA00012962"/>
    </source>
</evidence>
<comment type="pathway">
    <text evidence="1 8">Metabolic intermediate biosynthesis; chorismate biosynthesis; chorismate from D-erythrose 4-phosphate and phosphoenolpyruvate: step 4/7.</text>
</comment>
<evidence type="ECO:0000256" key="5">
    <source>
        <dbReference type="ARBA" id="ARBA00023002"/>
    </source>
</evidence>
<dbReference type="Proteomes" id="UP001606301">
    <property type="component" value="Unassembled WGS sequence"/>
</dbReference>
<feature type="binding site" evidence="8">
    <location>
        <position position="78"/>
    </location>
    <ligand>
        <name>NADP(+)</name>
        <dbReference type="ChEBI" id="CHEBI:58349"/>
    </ligand>
</feature>
<organism evidence="12 13">
    <name type="scientific">Pelomonas margarita</name>
    <dbReference type="NCBI Taxonomy" id="3299031"/>
    <lineage>
        <taxon>Bacteria</taxon>
        <taxon>Pseudomonadati</taxon>
        <taxon>Pseudomonadota</taxon>
        <taxon>Betaproteobacteria</taxon>
        <taxon>Burkholderiales</taxon>
        <taxon>Sphaerotilaceae</taxon>
        <taxon>Roseateles</taxon>
    </lineage>
</organism>
<comment type="catalytic activity">
    <reaction evidence="7 8">
        <text>shikimate + NADP(+) = 3-dehydroshikimate + NADPH + H(+)</text>
        <dbReference type="Rhea" id="RHEA:17737"/>
        <dbReference type="ChEBI" id="CHEBI:15378"/>
        <dbReference type="ChEBI" id="CHEBI:16630"/>
        <dbReference type="ChEBI" id="CHEBI:36208"/>
        <dbReference type="ChEBI" id="CHEBI:57783"/>
        <dbReference type="ChEBI" id="CHEBI:58349"/>
        <dbReference type="EC" id="1.1.1.25"/>
    </reaction>
</comment>
<dbReference type="EC" id="1.1.1.25" evidence="2 8"/>
<keyword evidence="3 8" id="KW-0028">Amino-acid biosynthesis</keyword>
<dbReference type="Pfam" id="PF18317">
    <property type="entry name" value="SDH_C"/>
    <property type="match status" value="1"/>
</dbReference>
<dbReference type="Gene3D" id="3.40.50.10860">
    <property type="entry name" value="Leucine Dehydrogenase, chain A, domain 1"/>
    <property type="match status" value="1"/>
</dbReference>
<gene>
    <name evidence="8 12" type="primary">aroE</name>
    <name evidence="12" type="ORF">ACG0Z3_19825</name>
</gene>
<evidence type="ECO:0000259" key="9">
    <source>
        <dbReference type="Pfam" id="PF01488"/>
    </source>
</evidence>
<evidence type="ECO:0000256" key="6">
    <source>
        <dbReference type="ARBA" id="ARBA00023141"/>
    </source>
</evidence>
<keyword evidence="4 8" id="KW-0521">NADP</keyword>
<feature type="binding site" evidence="8">
    <location>
        <position position="87"/>
    </location>
    <ligand>
        <name>shikimate</name>
        <dbReference type="ChEBI" id="CHEBI:36208"/>
    </ligand>
</feature>
<dbReference type="Pfam" id="PF01488">
    <property type="entry name" value="Shikimate_DH"/>
    <property type="match status" value="1"/>
</dbReference>
<reference evidence="12 13" key="1">
    <citation type="submission" date="2024-08" db="EMBL/GenBank/DDBJ databases">
        <authorList>
            <person name="Lu H."/>
        </authorList>
    </citation>
    <scope>NUCLEOTIDE SEQUENCE [LARGE SCALE GENOMIC DNA]</scope>
    <source>
        <strain evidence="12 13">LKC17W</strain>
    </source>
</reference>
<keyword evidence="6 8" id="KW-0057">Aromatic amino acid biosynthesis</keyword>
<feature type="binding site" evidence="8">
    <location>
        <begin position="127"/>
        <end position="131"/>
    </location>
    <ligand>
        <name>NADP(+)</name>
        <dbReference type="ChEBI" id="CHEBI:58349"/>
    </ligand>
</feature>
<dbReference type="Gene3D" id="3.40.50.720">
    <property type="entry name" value="NAD(P)-binding Rossmann-like Domain"/>
    <property type="match status" value="1"/>
</dbReference>
<dbReference type="InterPro" id="IPR011342">
    <property type="entry name" value="Shikimate_DH"/>
</dbReference>
<feature type="binding site" evidence="8">
    <location>
        <position position="215"/>
    </location>
    <ligand>
        <name>NADP(+)</name>
        <dbReference type="ChEBI" id="CHEBI:58349"/>
    </ligand>
</feature>
<comment type="caution">
    <text evidence="12">The sequence shown here is derived from an EMBL/GenBank/DDBJ whole genome shotgun (WGS) entry which is preliminary data.</text>
</comment>
<comment type="function">
    <text evidence="8">Involved in the biosynthesis of the chorismate, which leads to the biosynthesis of aromatic amino acids. Catalyzes the reversible NADPH linked reduction of 3-dehydroshikimate (DHSA) to yield shikimate (SA).</text>
</comment>
<feature type="binding site" evidence="8">
    <location>
        <position position="217"/>
    </location>
    <ligand>
        <name>shikimate</name>
        <dbReference type="ChEBI" id="CHEBI:36208"/>
    </ligand>
</feature>
<feature type="domain" description="SDH C-terminal" evidence="11">
    <location>
        <begin position="238"/>
        <end position="268"/>
    </location>
</feature>